<keyword evidence="5" id="KW-0732">Signal</keyword>
<keyword evidence="7" id="KW-0378">Hydrolase</keyword>
<accession>A0A7Z0IKP6</accession>
<keyword evidence="7" id="KW-0326">Glycosidase</keyword>
<dbReference type="SUPFAM" id="SSF50939">
    <property type="entry name" value="Sialidases"/>
    <property type="match status" value="1"/>
</dbReference>
<protein>
    <recommendedName>
        <fullName evidence="3">exo-alpha-sialidase</fullName>
        <ecNumber evidence="3">3.2.1.18</ecNumber>
    </recommendedName>
</protein>
<dbReference type="PROSITE" id="PS51318">
    <property type="entry name" value="TAT"/>
    <property type="match status" value="1"/>
</dbReference>
<dbReference type="InterPro" id="IPR006311">
    <property type="entry name" value="TAT_signal"/>
</dbReference>
<reference evidence="7 8" key="1">
    <citation type="submission" date="2020-07" db="EMBL/GenBank/DDBJ databases">
        <title>Sequencing the genomes of 1000 actinobacteria strains.</title>
        <authorList>
            <person name="Klenk H.-P."/>
        </authorList>
    </citation>
    <scope>NUCLEOTIDE SEQUENCE [LARGE SCALE GENOMIC DNA]</scope>
    <source>
        <strain evidence="7 8">DSM 103164</strain>
    </source>
</reference>
<feature type="signal peptide" evidence="5">
    <location>
        <begin position="1"/>
        <end position="35"/>
    </location>
</feature>
<evidence type="ECO:0000313" key="7">
    <source>
        <dbReference type="EMBL" id="NYI70805.1"/>
    </source>
</evidence>
<dbReference type="CDD" id="cd15482">
    <property type="entry name" value="Sialidase_non-viral"/>
    <property type="match status" value="1"/>
</dbReference>
<dbReference type="GO" id="GO:0006689">
    <property type="term" value="P:ganglioside catabolic process"/>
    <property type="evidence" value="ECO:0007669"/>
    <property type="project" value="TreeGrafter"/>
</dbReference>
<keyword evidence="8" id="KW-1185">Reference proteome</keyword>
<evidence type="ECO:0000256" key="2">
    <source>
        <dbReference type="ARBA" id="ARBA00009348"/>
    </source>
</evidence>
<dbReference type="GO" id="GO:0016020">
    <property type="term" value="C:membrane"/>
    <property type="evidence" value="ECO:0007669"/>
    <property type="project" value="TreeGrafter"/>
</dbReference>
<evidence type="ECO:0000313" key="8">
    <source>
        <dbReference type="Proteomes" id="UP000527616"/>
    </source>
</evidence>
<comment type="similarity">
    <text evidence="2">Belongs to the glycosyl hydrolase 33 family.</text>
</comment>
<evidence type="ECO:0000256" key="5">
    <source>
        <dbReference type="SAM" id="SignalP"/>
    </source>
</evidence>
<feature type="compositionally biased region" description="Basic and acidic residues" evidence="4">
    <location>
        <begin position="171"/>
        <end position="180"/>
    </location>
</feature>
<evidence type="ECO:0000256" key="3">
    <source>
        <dbReference type="ARBA" id="ARBA00012733"/>
    </source>
</evidence>
<dbReference type="Gene3D" id="2.120.10.10">
    <property type="match status" value="1"/>
</dbReference>
<dbReference type="RefSeq" id="WP_179444711.1">
    <property type="nucleotide sequence ID" value="NZ_JACBZS010000001.1"/>
</dbReference>
<dbReference type="InterPro" id="IPR036278">
    <property type="entry name" value="Sialidase_sf"/>
</dbReference>
<dbReference type="InterPro" id="IPR011040">
    <property type="entry name" value="Sialidase"/>
</dbReference>
<dbReference type="PANTHER" id="PTHR10628">
    <property type="entry name" value="SIALIDASE"/>
    <property type="match status" value="1"/>
</dbReference>
<dbReference type="InterPro" id="IPR026856">
    <property type="entry name" value="Sialidase_fam"/>
</dbReference>
<dbReference type="AlphaFoldDB" id="A0A7Z0IKP6"/>
<feature type="region of interest" description="Disordered" evidence="4">
    <location>
        <begin position="344"/>
        <end position="364"/>
    </location>
</feature>
<proteinExistence type="inferred from homology"/>
<evidence type="ECO:0000256" key="4">
    <source>
        <dbReference type="SAM" id="MobiDB-lite"/>
    </source>
</evidence>
<organism evidence="7 8">
    <name type="scientific">Naumannella cuiyingiana</name>
    <dbReference type="NCBI Taxonomy" id="1347891"/>
    <lineage>
        <taxon>Bacteria</taxon>
        <taxon>Bacillati</taxon>
        <taxon>Actinomycetota</taxon>
        <taxon>Actinomycetes</taxon>
        <taxon>Propionibacteriales</taxon>
        <taxon>Propionibacteriaceae</taxon>
        <taxon>Naumannella</taxon>
    </lineage>
</organism>
<dbReference type="GO" id="GO:0005737">
    <property type="term" value="C:cytoplasm"/>
    <property type="evidence" value="ECO:0007669"/>
    <property type="project" value="TreeGrafter"/>
</dbReference>
<dbReference type="Proteomes" id="UP000527616">
    <property type="component" value="Unassembled WGS sequence"/>
</dbReference>
<dbReference type="Pfam" id="PF13088">
    <property type="entry name" value="BNR_2"/>
    <property type="match status" value="1"/>
</dbReference>
<dbReference type="PANTHER" id="PTHR10628:SF30">
    <property type="entry name" value="EXO-ALPHA-SIALIDASE"/>
    <property type="match status" value="1"/>
</dbReference>
<evidence type="ECO:0000256" key="1">
    <source>
        <dbReference type="ARBA" id="ARBA00000427"/>
    </source>
</evidence>
<gene>
    <name evidence="7" type="ORF">GGQ54_001365</name>
</gene>
<comment type="caution">
    <text evidence="7">The sequence shown here is derived from an EMBL/GenBank/DDBJ whole genome shotgun (WGS) entry which is preliminary data.</text>
</comment>
<evidence type="ECO:0000259" key="6">
    <source>
        <dbReference type="Pfam" id="PF13088"/>
    </source>
</evidence>
<name>A0A7Z0IKP6_9ACTN</name>
<dbReference type="EC" id="3.2.1.18" evidence="3"/>
<sequence length="415" mass="45240">MQPIQHTPRRTLAAMALGLVVASAAALTGTPAAQAADPRHSTSMIFDGGGDDELNGLRYHSFRIPSIATTTDGSLLAFAEGRATGNGDFGNINLVYKRSTDNGKTWSKLQEVVGSGEGVWGNPTPVVDQDTGRIWMFMNHQPADAGKVDEWGERRTFTAYSDDDGQTWSKPVDRTEELTPKKKPGGGDVTWDAVGPGNGIQTTVDHPGRLVIPAQHRMIYSDDHGESWKTEFLTTEDGKPMEQTGESTVAELTDGTLYRNDRAETSVWEKQKRRQVTTGRIGEGYAPFTAASCLLDPKSQGSVVRYNTDDPARLVFLNSASTETRTKMRVRVSEDEGKTWRISRPLSDEPLDLPAGAKEGGYSSMTKTTDYSVGALVEVNEDTSNNAGSHRSIAFRKFNLPWLMAGEQDSDCSGR</sequence>
<dbReference type="GO" id="GO:0004308">
    <property type="term" value="F:exo-alpha-sialidase activity"/>
    <property type="evidence" value="ECO:0007669"/>
    <property type="project" value="UniProtKB-EC"/>
</dbReference>
<dbReference type="EMBL" id="JACBZS010000001">
    <property type="protein sequence ID" value="NYI70805.1"/>
    <property type="molecule type" value="Genomic_DNA"/>
</dbReference>
<feature type="region of interest" description="Disordered" evidence="4">
    <location>
        <begin position="162"/>
        <end position="190"/>
    </location>
</feature>
<feature type="domain" description="Sialidase" evidence="6">
    <location>
        <begin position="73"/>
        <end position="370"/>
    </location>
</feature>
<feature type="chain" id="PRO_5031074226" description="exo-alpha-sialidase" evidence="5">
    <location>
        <begin position="36"/>
        <end position="415"/>
    </location>
</feature>
<dbReference type="GO" id="GO:0009313">
    <property type="term" value="P:oligosaccharide catabolic process"/>
    <property type="evidence" value="ECO:0007669"/>
    <property type="project" value="TreeGrafter"/>
</dbReference>
<comment type="catalytic activity">
    <reaction evidence="1">
        <text>Hydrolysis of alpha-(2-&gt;3)-, alpha-(2-&gt;6)-, alpha-(2-&gt;8)- glycosidic linkages of terminal sialic acid residues in oligosaccharides, glycoproteins, glycolipids, colominic acid and synthetic substrates.</text>
        <dbReference type="EC" id="3.2.1.18"/>
    </reaction>
</comment>